<dbReference type="PANTHER" id="PTHR30305:SF1">
    <property type="entry name" value="HPR KINASE_PHOSPHORYLASE"/>
    <property type="match status" value="1"/>
</dbReference>
<organism evidence="2 3">
    <name type="scientific">Marivita lacus</name>
    <dbReference type="NCBI Taxonomy" id="1323742"/>
    <lineage>
        <taxon>Bacteria</taxon>
        <taxon>Pseudomonadati</taxon>
        <taxon>Pseudomonadota</taxon>
        <taxon>Alphaproteobacteria</taxon>
        <taxon>Rhodobacterales</taxon>
        <taxon>Roseobacteraceae</taxon>
        <taxon>Marivita</taxon>
    </lineage>
</organism>
<dbReference type="Proteomes" id="UP000645462">
    <property type="component" value="Unassembled WGS sequence"/>
</dbReference>
<reference evidence="3" key="1">
    <citation type="journal article" date="2019" name="Int. J. Syst. Evol. Microbiol.">
        <title>The Global Catalogue of Microorganisms (GCM) 10K type strain sequencing project: providing services to taxonomists for standard genome sequencing and annotation.</title>
        <authorList>
            <consortium name="The Broad Institute Genomics Platform"/>
            <consortium name="The Broad Institute Genome Sequencing Center for Infectious Disease"/>
            <person name="Wu L."/>
            <person name="Ma J."/>
        </authorList>
    </citation>
    <scope>NUCLEOTIDE SEQUENCE [LARGE SCALE GENOMIC DNA]</scope>
    <source>
        <strain evidence="3">CGMCC 1.12478</strain>
    </source>
</reference>
<gene>
    <name evidence="2" type="primary">hprK</name>
    <name evidence="2" type="ORF">GCM10011363_00590</name>
</gene>
<dbReference type="RefSeq" id="WP_188479953.1">
    <property type="nucleotide sequence ID" value="NZ_BMFC01000001.1"/>
</dbReference>
<dbReference type="SUPFAM" id="SSF53795">
    <property type="entry name" value="PEP carboxykinase-like"/>
    <property type="match status" value="1"/>
</dbReference>
<dbReference type="EMBL" id="BMFC01000001">
    <property type="protein sequence ID" value="GGB87857.1"/>
    <property type="molecule type" value="Genomic_DNA"/>
</dbReference>
<dbReference type="PANTHER" id="PTHR30305">
    <property type="entry name" value="PROTEIN YJDM-RELATED"/>
    <property type="match status" value="1"/>
</dbReference>
<proteinExistence type="predicted"/>
<evidence type="ECO:0000259" key="1">
    <source>
        <dbReference type="Pfam" id="PF07475"/>
    </source>
</evidence>
<protein>
    <submittedName>
        <fullName evidence="2">Aldolase</fullName>
    </submittedName>
</protein>
<feature type="domain" description="HPr kinase/phosphorylase C-terminal" evidence="1">
    <location>
        <begin position="7"/>
        <end position="82"/>
    </location>
</feature>
<evidence type="ECO:0000313" key="3">
    <source>
        <dbReference type="Proteomes" id="UP000645462"/>
    </source>
</evidence>
<accession>A0ABQ1K8E4</accession>
<name>A0ABQ1K8E4_9RHOB</name>
<dbReference type="Gene3D" id="3.40.50.300">
    <property type="entry name" value="P-loop containing nucleotide triphosphate hydrolases"/>
    <property type="match status" value="1"/>
</dbReference>
<keyword evidence="3" id="KW-1185">Reference proteome</keyword>
<evidence type="ECO:0000313" key="2">
    <source>
        <dbReference type="EMBL" id="GGB87857.1"/>
    </source>
</evidence>
<dbReference type="CDD" id="cd01918">
    <property type="entry name" value="HprK_C"/>
    <property type="match status" value="1"/>
</dbReference>
<comment type="caution">
    <text evidence="2">The sequence shown here is derived from an EMBL/GenBank/DDBJ whole genome shotgun (WGS) entry which is preliminary data.</text>
</comment>
<dbReference type="InterPro" id="IPR027417">
    <property type="entry name" value="P-loop_NTPase"/>
</dbReference>
<dbReference type="Pfam" id="PF07475">
    <property type="entry name" value="Hpr_kinase_C"/>
    <property type="match status" value="1"/>
</dbReference>
<dbReference type="InterPro" id="IPR011104">
    <property type="entry name" value="Hpr_kin/Pase_C"/>
</dbReference>
<sequence>MASTDTLVLHATAVAVGDRAVLITGASGSGKSSLALEMMARGATLVADDRVILSKSGTDVMLTCPDPLCGMIEARGVGLLHAHHRSPAGLALVVDMDQTEIDRLPPHRVITYLSQTFPLLHNVDTRHFPAAVLQYLHGKGRADLRP</sequence>